<dbReference type="AlphaFoldDB" id="A0A699VU64"/>
<sequence length="163" mass="17955">ITDKSGLGCDNQVLNSTVFDCDELISSKSDVSMPTSPVYDRYKSGEGYHVVPPPYTGTFMPPKPDLVFHDAPTINKNVPTILNVEPSTTKPTKDLSQSHRPSAPIIEDWVSDLEDKSEGEPMPTQKAPSFVQTSEHVKPPRPSVKTVEHPISSDNLRKDILKS</sequence>
<dbReference type="EMBL" id="BKCJ011477382">
    <property type="protein sequence ID" value="GFD36856.1"/>
    <property type="molecule type" value="Genomic_DNA"/>
</dbReference>
<feature type="non-terminal residue" evidence="2">
    <location>
        <position position="1"/>
    </location>
</feature>
<gene>
    <name evidence="2" type="ORF">Tci_908825</name>
</gene>
<evidence type="ECO:0000313" key="2">
    <source>
        <dbReference type="EMBL" id="GFD36856.1"/>
    </source>
</evidence>
<feature type="non-terminal residue" evidence="2">
    <location>
        <position position="163"/>
    </location>
</feature>
<evidence type="ECO:0000256" key="1">
    <source>
        <dbReference type="SAM" id="MobiDB-lite"/>
    </source>
</evidence>
<feature type="compositionally biased region" description="Polar residues" evidence="1">
    <location>
        <begin position="79"/>
        <end position="90"/>
    </location>
</feature>
<accession>A0A699VU64</accession>
<proteinExistence type="predicted"/>
<comment type="caution">
    <text evidence="2">The sequence shown here is derived from an EMBL/GenBank/DDBJ whole genome shotgun (WGS) entry which is preliminary data.</text>
</comment>
<name>A0A699VU64_TANCI</name>
<organism evidence="2">
    <name type="scientific">Tanacetum cinerariifolium</name>
    <name type="common">Dalmatian daisy</name>
    <name type="synonym">Chrysanthemum cinerariifolium</name>
    <dbReference type="NCBI Taxonomy" id="118510"/>
    <lineage>
        <taxon>Eukaryota</taxon>
        <taxon>Viridiplantae</taxon>
        <taxon>Streptophyta</taxon>
        <taxon>Embryophyta</taxon>
        <taxon>Tracheophyta</taxon>
        <taxon>Spermatophyta</taxon>
        <taxon>Magnoliopsida</taxon>
        <taxon>eudicotyledons</taxon>
        <taxon>Gunneridae</taxon>
        <taxon>Pentapetalae</taxon>
        <taxon>asterids</taxon>
        <taxon>campanulids</taxon>
        <taxon>Asterales</taxon>
        <taxon>Asteraceae</taxon>
        <taxon>Asteroideae</taxon>
        <taxon>Anthemideae</taxon>
        <taxon>Anthemidinae</taxon>
        <taxon>Tanacetum</taxon>
    </lineage>
</organism>
<reference evidence="2" key="1">
    <citation type="journal article" date="2019" name="Sci. Rep.">
        <title>Draft genome of Tanacetum cinerariifolium, the natural source of mosquito coil.</title>
        <authorList>
            <person name="Yamashiro T."/>
            <person name="Shiraishi A."/>
            <person name="Satake H."/>
            <person name="Nakayama K."/>
        </authorList>
    </citation>
    <scope>NUCLEOTIDE SEQUENCE</scope>
</reference>
<protein>
    <submittedName>
        <fullName evidence="2">Uncharacterized protein</fullName>
    </submittedName>
</protein>
<feature type="region of interest" description="Disordered" evidence="1">
    <location>
        <begin position="79"/>
        <end position="163"/>
    </location>
</feature>